<reference evidence="3" key="1">
    <citation type="submission" date="2023-06" db="EMBL/GenBank/DDBJ databases">
        <authorList>
            <person name="Zeman M."/>
            <person name="Kubasova T."/>
            <person name="Jahodarova E."/>
            <person name="Nykrynova M."/>
            <person name="Rychlik I."/>
        </authorList>
    </citation>
    <scope>NUCLEOTIDE SEQUENCE</scope>
    <source>
        <strain evidence="3">176_SSukc20</strain>
    </source>
</reference>
<dbReference type="RefSeq" id="WP_289836301.1">
    <property type="nucleotide sequence ID" value="NZ_JAUEIQ010000011.1"/>
</dbReference>
<dbReference type="PROSITE" id="PS51272">
    <property type="entry name" value="SLH"/>
    <property type="match status" value="3"/>
</dbReference>
<evidence type="ECO:0000313" key="3">
    <source>
        <dbReference type="EMBL" id="MDN0064718.1"/>
    </source>
</evidence>
<organism evidence="3 4">
    <name type="scientific">Collinsella ihumii</name>
    <dbReference type="NCBI Taxonomy" id="1720204"/>
    <lineage>
        <taxon>Bacteria</taxon>
        <taxon>Bacillati</taxon>
        <taxon>Actinomycetota</taxon>
        <taxon>Coriobacteriia</taxon>
        <taxon>Coriobacteriales</taxon>
        <taxon>Coriobacteriaceae</taxon>
        <taxon>Collinsella</taxon>
    </lineage>
</organism>
<protein>
    <submittedName>
        <fullName evidence="3">S-layer homology domain-containing protein</fullName>
    </submittedName>
</protein>
<feature type="signal peptide" evidence="1">
    <location>
        <begin position="1"/>
        <end position="36"/>
    </location>
</feature>
<feature type="chain" id="PRO_5045958973" evidence="1">
    <location>
        <begin position="37"/>
        <end position="912"/>
    </location>
</feature>
<keyword evidence="4" id="KW-1185">Reference proteome</keyword>
<evidence type="ECO:0000259" key="2">
    <source>
        <dbReference type="PROSITE" id="PS51272"/>
    </source>
</evidence>
<name>A0ABT7XH23_9ACTN</name>
<keyword evidence="1" id="KW-0732">Signal</keyword>
<dbReference type="EMBL" id="JAUEIQ010000011">
    <property type="protein sequence ID" value="MDN0064718.1"/>
    <property type="molecule type" value="Genomic_DNA"/>
</dbReference>
<reference evidence="3" key="2">
    <citation type="submission" date="2024-05" db="EMBL/GenBank/DDBJ databases">
        <title>Identification and characterization of horizontal gene transfer across gut microbiota members of farm animals based on homology search.</title>
        <authorList>
            <person name="Schwarzerova J."/>
            <person name="Nykrynova M."/>
            <person name="Jureckova K."/>
            <person name="Cejkova D."/>
            <person name="Rychlik I."/>
        </authorList>
    </citation>
    <scope>NUCLEOTIDE SEQUENCE</scope>
    <source>
        <strain evidence="3">176_SSukc20</strain>
    </source>
</reference>
<comment type="caution">
    <text evidence="3">The sequence shown here is derived from an EMBL/GenBank/DDBJ whole genome shotgun (WGS) entry which is preliminary data.</text>
</comment>
<dbReference type="Proteomes" id="UP001168435">
    <property type="component" value="Unassembled WGS sequence"/>
</dbReference>
<dbReference type="InterPro" id="IPR001119">
    <property type="entry name" value="SLH_dom"/>
</dbReference>
<accession>A0ABT7XH23</accession>
<evidence type="ECO:0000256" key="1">
    <source>
        <dbReference type="SAM" id="SignalP"/>
    </source>
</evidence>
<dbReference type="Pfam" id="PF00395">
    <property type="entry name" value="SLH"/>
    <property type="match status" value="2"/>
</dbReference>
<evidence type="ECO:0000313" key="4">
    <source>
        <dbReference type="Proteomes" id="UP001168435"/>
    </source>
</evidence>
<sequence length="912" mass="98993">MTACVNRKHTKKVAAVVTASLVGALSLGVAPVAAMAEDTGIELQASNQADFSQGTVEWRSGKPGDKFEYTGYYTGLVPKTITTVSGQEYDLQLRGTHSTDEASDHAFYYYVKVGGNTPATLDGNTLQYKDADGNVKKLNGTDVTEGTGVNEEYARPTDPGTYAVVIYTWNDAGGYYTKVADTFTISALSLSDSVIYDGEDQTDTEFDYTGENGSEEVLSWKKRINVSVGGIQLVKGTDYKLQIWEKGGKKQLKDDTDLVPGTTYIVKVVGMNDYKGQKVEREFTFGKLDLSKATVVGNVLDSQMVAQPSKDSTIAEVLNSINDINLANIDILAQNELKVEFVKDPDGNQTSNKKQGVYTFKISAKSGAKYVEGSTTFTVLYAKNIVGINMSGCGQKSSDGTYTVVNLAKNTQYFDISKVEFTNEAGKKLDLDDDQYTVSVTKQDGTAATLDDLKTPGTYYVKVDVSYKGAAGNLNAGSAVEKVVVKYSGVTKRANIFFAFDGKNVPSDASAVYNGKNFIDEMAVKVVVENGTLVEGTDYTVTYYKVNDDDSRTAVDQIVDAGEYVVAVKGITFDTKKDVEFYFDVDKATPEIKVNWDLATENGGYFSYTGEAITPTFTLIGADGNPIELAEGDMTVSYDQLKAAPVWNSTYNRWDITVADDDVEVKDVAWYAAKIKLADTVANYAYDATARFHADELVFIEVSDKGIFLDVPMTGQWYSQVVYDAVNLGYMNGYNGTKMFGAGDSIKRGDVACVLFNMAGGDAFYGDQQFNYNENTGYDTGFGDVNGKAYYGKAIAWAHAAGIINGYGDGTFKPEQTITAEEFAAMLSNYAAKMGDDVEGTDLSVLDAYTDASQVSDWAKQAVAWAVENDVMGNGGFLAPTEDIARERVAAMAVNYQPEKLADMVIPVYNVQ</sequence>
<proteinExistence type="predicted"/>
<feature type="domain" description="SLH" evidence="2">
    <location>
        <begin position="846"/>
        <end position="907"/>
    </location>
</feature>
<feature type="domain" description="SLH" evidence="2">
    <location>
        <begin position="705"/>
        <end position="769"/>
    </location>
</feature>
<gene>
    <name evidence="3" type="ORF">QVN30_10420</name>
</gene>
<feature type="domain" description="SLH" evidence="2">
    <location>
        <begin position="778"/>
        <end position="841"/>
    </location>
</feature>